<feature type="compositionally biased region" description="Low complexity" evidence="3">
    <location>
        <begin position="769"/>
        <end position="793"/>
    </location>
</feature>
<feature type="compositionally biased region" description="Low complexity" evidence="3">
    <location>
        <begin position="1223"/>
        <end position="1234"/>
    </location>
</feature>
<feature type="compositionally biased region" description="Basic and acidic residues" evidence="3">
    <location>
        <begin position="514"/>
        <end position="533"/>
    </location>
</feature>
<feature type="region of interest" description="Disordered" evidence="3">
    <location>
        <begin position="216"/>
        <end position="240"/>
    </location>
</feature>
<feature type="compositionally biased region" description="Polar residues" evidence="3">
    <location>
        <begin position="1077"/>
        <end position="1095"/>
    </location>
</feature>
<feature type="region of interest" description="Disordered" evidence="3">
    <location>
        <begin position="37"/>
        <end position="61"/>
    </location>
</feature>
<feature type="compositionally biased region" description="Basic and acidic residues" evidence="3">
    <location>
        <begin position="1298"/>
        <end position="1308"/>
    </location>
</feature>
<feature type="compositionally biased region" description="Polar residues" evidence="3">
    <location>
        <begin position="77"/>
        <end position="87"/>
    </location>
</feature>
<feature type="compositionally biased region" description="Polar residues" evidence="3">
    <location>
        <begin position="1207"/>
        <end position="1217"/>
    </location>
</feature>
<feature type="compositionally biased region" description="Low complexity" evidence="3">
    <location>
        <begin position="119"/>
        <end position="132"/>
    </location>
</feature>
<protein>
    <submittedName>
        <fullName evidence="4">RAM signaling network component</fullName>
    </submittedName>
</protein>
<dbReference type="InterPro" id="IPR019487">
    <property type="entry name" value="RAM_signalling_pathway_SOG2"/>
</dbReference>
<proteinExistence type="predicted"/>
<feature type="compositionally biased region" description="Polar residues" evidence="3">
    <location>
        <begin position="1356"/>
        <end position="1367"/>
    </location>
</feature>
<feature type="region of interest" description="Disordered" evidence="3">
    <location>
        <begin position="255"/>
        <end position="286"/>
    </location>
</feature>
<feature type="compositionally biased region" description="Basic and acidic residues" evidence="3">
    <location>
        <begin position="1379"/>
        <end position="1391"/>
    </location>
</feature>
<dbReference type="Gene3D" id="3.80.10.10">
    <property type="entry name" value="Ribonuclease Inhibitor"/>
    <property type="match status" value="1"/>
</dbReference>
<feature type="region of interest" description="Disordered" evidence="3">
    <location>
        <begin position="1060"/>
        <end position="1105"/>
    </location>
</feature>
<feature type="compositionally biased region" description="Gly residues" evidence="3">
    <location>
        <begin position="1335"/>
        <end position="1346"/>
    </location>
</feature>
<dbReference type="EMBL" id="JAPDMQ010000182">
    <property type="protein sequence ID" value="KAK0531574.1"/>
    <property type="molecule type" value="Genomic_DNA"/>
</dbReference>
<evidence type="ECO:0000313" key="5">
    <source>
        <dbReference type="Proteomes" id="UP001176521"/>
    </source>
</evidence>
<feature type="region of interest" description="Disordered" evidence="3">
    <location>
        <begin position="77"/>
        <end position="96"/>
    </location>
</feature>
<feature type="region of interest" description="Disordered" evidence="3">
    <location>
        <begin position="566"/>
        <end position="637"/>
    </location>
</feature>
<dbReference type="Pfam" id="PF10428">
    <property type="entry name" value="SOG2"/>
    <property type="match status" value="2"/>
</dbReference>
<feature type="compositionally biased region" description="Low complexity" evidence="3">
    <location>
        <begin position="152"/>
        <end position="166"/>
    </location>
</feature>
<comment type="caution">
    <text evidence="4">The sequence shown here is derived from an EMBL/GenBank/DDBJ whole genome shotgun (WGS) entry which is preliminary data.</text>
</comment>
<dbReference type="PANTHER" id="PTHR48051:SF1">
    <property type="entry name" value="RAS SUPPRESSOR PROTEIN 1"/>
    <property type="match status" value="1"/>
</dbReference>
<dbReference type="InterPro" id="IPR050216">
    <property type="entry name" value="LRR_domain-containing"/>
</dbReference>
<feature type="compositionally biased region" description="Basic and acidic residues" evidence="3">
    <location>
        <begin position="427"/>
        <end position="443"/>
    </location>
</feature>
<accession>A0AAN6JL19</accession>
<dbReference type="GO" id="GO:0005737">
    <property type="term" value="C:cytoplasm"/>
    <property type="evidence" value="ECO:0007669"/>
    <property type="project" value="TreeGrafter"/>
</dbReference>
<dbReference type="SMART" id="SM00369">
    <property type="entry name" value="LRR_TYP"/>
    <property type="match status" value="3"/>
</dbReference>
<dbReference type="InterPro" id="IPR001611">
    <property type="entry name" value="Leu-rich_rpt"/>
</dbReference>
<gene>
    <name evidence="4" type="primary">SOG2</name>
    <name evidence="4" type="ORF">OC842_003575</name>
</gene>
<dbReference type="SUPFAM" id="SSF52058">
    <property type="entry name" value="L domain-like"/>
    <property type="match status" value="1"/>
</dbReference>
<keyword evidence="5" id="KW-1185">Reference proteome</keyword>
<dbReference type="InterPro" id="IPR003591">
    <property type="entry name" value="Leu-rich_rpt_typical-subtyp"/>
</dbReference>
<feature type="region of interest" description="Disordered" evidence="3">
    <location>
        <begin position="152"/>
        <end position="203"/>
    </location>
</feature>
<feature type="compositionally biased region" description="Basic and acidic residues" evidence="3">
    <location>
        <begin position="837"/>
        <end position="846"/>
    </location>
</feature>
<dbReference type="PANTHER" id="PTHR48051">
    <property type="match status" value="1"/>
</dbReference>
<feature type="region of interest" description="Disordered" evidence="3">
    <location>
        <begin position="498"/>
        <end position="534"/>
    </location>
</feature>
<evidence type="ECO:0000256" key="2">
    <source>
        <dbReference type="ARBA" id="ARBA00022737"/>
    </source>
</evidence>
<organism evidence="4 5">
    <name type="scientific">Tilletia horrida</name>
    <dbReference type="NCBI Taxonomy" id="155126"/>
    <lineage>
        <taxon>Eukaryota</taxon>
        <taxon>Fungi</taxon>
        <taxon>Dikarya</taxon>
        <taxon>Basidiomycota</taxon>
        <taxon>Ustilaginomycotina</taxon>
        <taxon>Exobasidiomycetes</taxon>
        <taxon>Tilletiales</taxon>
        <taxon>Tilletiaceae</taxon>
        <taxon>Tilletia</taxon>
    </lineage>
</organism>
<feature type="region of interest" description="Disordered" evidence="3">
    <location>
        <begin position="724"/>
        <end position="857"/>
    </location>
</feature>
<dbReference type="InterPro" id="IPR032675">
    <property type="entry name" value="LRR_dom_sf"/>
</dbReference>
<keyword evidence="1" id="KW-0433">Leucine-rich repeat</keyword>
<evidence type="ECO:0000256" key="1">
    <source>
        <dbReference type="ARBA" id="ARBA00022614"/>
    </source>
</evidence>
<feature type="region of interest" description="Disordered" evidence="3">
    <location>
        <begin position="119"/>
        <end position="138"/>
    </location>
</feature>
<dbReference type="PROSITE" id="PS51450">
    <property type="entry name" value="LRR"/>
    <property type="match status" value="1"/>
</dbReference>
<feature type="region of interest" description="Disordered" evidence="3">
    <location>
        <begin position="1189"/>
        <end position="1391"/>
    </location>
</feature>
<feature type="compositionally biased region" description="Low complexity" evidence="3">
    <location>
        <begin position="255"/>
        <end position="264"/>
    </location>
</feature>
<evidence type="ECO:0000313" key="4">
    <source>
        <dbReference type="EMBL" id="KAK0531574.1"/>
    </source>
</evidence>
<feature type="compositionally biased region" description="Low complexity" evidence="3">
    <location>
        <begin position="1418"/>
        <end position="1434"/>
    </location>
</feature>
<feature type="compositionally biased region" description="Low complexity" evidence="3">
    <location>
        <begin position="613"/>
        <end position="625"/>
    </location>
</feature>
<feature type="compositionally biased region" description="Polar residues" evidence="3">
    <location>
        <begin position="759"/>
        <end position="768"/>
    </location>
</feature>
<sequence length="1597" mass="167010">MAVQTVQDGFYYRQFARPGQSQEPVQPAALDKSRLEIQPQDVVSPVDSAAPPFTPLTPSSTSHAIFASPAIVTPSYESVSSHAQSNGHARRDGSTAAAAHSAGVAVSSAALRDAAAAASPSATSSSMHASISQPRVTAHKISASRDVLASAGSASVSGPTATSSGSNATGRAASSERAGAVASTSRSGVGSGSGRSSKKRCPRTDEELLQIVVDLRERTSRSQQRQETMNGFRFPPAASSSSAAQAQAAVAAAGSGAGVTQGTQLPERSGSVPRPGSAGSSEMESLDLSSRKIMKLSDTVIELIKDDVSRLALATNRLTTLPASFSNMRRLRYLNIRSNGLVEVPPVLCELPCLEILDLSGNKVKQLPKDPGTLINLRVLAVNMNQLQHLPVWFGRMKNLKTAKLTSNPLQWPPPEVMKPGVDLEAEPDRSKDRSLSPEEKDRIRRADEKAMLGWIGELQAWIVAHAHEAPEDAEKAPLEQRPPTNLNVDPTVAAALASNGDSITSPPRIRRISPKENGKLSSESERDSESLAKRSLSISTALIPVPPIPEDASDQSGNELPYLRRASNDQGESGSSRPGTSDRPGTGDASVATSASHYRPTLAVSNGHNRDGSTTSISSFGSRSHMSRGGSTSSAVVKAGEERPGLLAANKIVPPWVHHRNNSHSIGQTTAKDAQKGKVILKGKKSLPDLRQNHGELLHDRNHLSAAVSATLAGRLGHGRMGSASSIAGGEGMTANGGDGMILPKRPGNATRRPPLPQSITYSPGQTSTSLSSSTSMPRRPSLAATAPASPADDYQSSPTSVYRNSPLTYGSREQQPNQAPSGSGRRRLILAGPHNDVKNRRDVTDPLSPSAQAEAERNSYFRRLSMLPPSTINKAVPQAVLHVIDSTRGVLYALSQIHSALKQYILFAVVPATTASGMSTDDGRVSAPFNRVLDIASVSMAHFIDALDRFDSMSRRGTPPASVVRDVFVACKDSVQIFRKVTGVLQLQLRALLNTADVRYTRTLLLMLYGSIAEVSNSYRTMAPQIEAIMPYLSGASIPENLVANGFFGASASLSSMTSTKPSRTLPGSLGHTAAGSTFSTPSLPSIAEQTSPGKPRPVTNVSRLARNRHAGNFSARDVEQGAMIAPAPQASSGSSSTVFKSGAAAGSMEQLIKEEKQRLEAAANGEDAYGPLPLPPLPLSEISVHLNNSGRSRSGSGTGSENGQLLSASSSTGSGVFDTVSSSGGLVSGGLRRQGPPSGLGALPTSIPYNDDLTAGFPRSPGGRPILLASGSGFGPRRGEGMAHSHVAQDSVTSEGRRGYFDHAHSRSMPSRPIRRGRTGSSASIGSAGAQSTGGPGASGWAGSGQPPLPSHRPNTAGNPTATGAMTPRTAGSASGRRERERPPVADDHLLMLTDQLTLTASAVWTSLDGYLEQAAQQQEQNEQQQSQQDASGGGNAPTLNGSMPSRLLSRRMRDLNAQLSSASTLTEQLRTTLETIRASLDGDAGGVPDSGMSTLTSTNVIKQPAAEIQKLWEDGNVLIRTVVQVSTFIKGITTEHNFPPGLLLSLGELTSVCSQVMVHMHFLQPGKTGAPPASSARSVSAAVAGGGFGPGAA</sequence>
<feature type="region of interest" description="Disordered" evidence="3">
    <location>
        <begin position="1418"/>
        <end position="1448"/>
    </location>
</feature>
<reference evidence="4" key="1">
    <citation type="journal article" date="2023" name="PhytoFront">
        <title>Draft Genome Resources of Seven Strains of Tilletia horrida, Causal Agent of Kernel Smut of Rice.</title>
        <authorList>
            <person name="Khanal S."/>
            <person name="Antony Babu S."/>
            <person name="Zhou X.G."/>
        </authorList>
    </citation>
    <scope>NUCLEOTIDE SEQUENCE</scope>
    <source>
        <strain evidence="4">TX3</strain>
    </source>
</reference>
<feature type="compositionally biased region" description="Gly residues" evidence="3">
    <location>
        <begin position="730"/>
        <end position="741"/>
    </location>
</feature>
<feature type="compositionally biased region" description="Low complexity" evidence="3">
    <location>
        <begin position="1322"/>
        <end position="1334"/>
    </location>
</feature>
<name>A0AAN6JL19_9BASI</name>
<keyword evidence="2" id="KW-0677">Repeat</keyword>
<dbReference type="Proteomes" id="UP001176521">
    <property type="component" value="Unassembled WGS sequence"/>
</dbReference>
<feature type="region of interest" description="Disordered" evidence="3">
    <location>
        <begin position="406"/>
        <end position="443"/>
    </location>
</feature>
<evidence type="ECO:0000256" key="3">
    <source>
        <dbReference type="SAM" id="MobiDB-lite"/>
    </source>
</evidence>
<feature type="compositionally biased region" description="Low complexity" evidence="3">
    <location>
        <begin position="48"/>
        <end position="61"/>
    </location>
</feature>
<feature type="compositionally biased region" description="Low complexity" evidence="3">
    <location>
        <begin position="177"/>
        <end position="188"/>
    </location>
</feature>
<feature type="compositionally biased region" description="Polar residues" evidence="3">
    <location>
        <begin position="796"/>
        <end position="823"/>
    </location>
</feature>
<feature type="compositionally biased region" description="Low complexity" evidence="3">
    <location>
        <begin position="1190"/>
        <end position="1206"/>
    </location>
</feature>
<feature type="compositionally biased region" description="Polar residues" evidence="3">
    <location>
        <begin position="569"/>
        <end position="580"/>
    </location>
</feature>